<proteinExistence type="inferred from homology"/>
<accession>A0ABQ7W0T6</accession>
<organism evidence="3 4">
    <name type="scientific">Solanum tuberosum</name>
    <name type="common">Potato</name>
    <dbReference type="NCBI Taxonomy" id="4113"/>
    <lineage>
        <taxon>Eukaryota</taxon>
        <taxon>Viridiplantae</taxon>
        <taxon>Streptophyta</taxon>
        <taxon>Embryophyta</taxon>
        <taxon>Tracheophyta</taxon>
        <taxon>Spermatophyta</taxon>
        <taxon>Magnoliopsida</taxon>
        <taxon>eudicotyledons</taxon>
        <taxon>Gunneridae</taxon>
        <taxon>Pentapetalae</taxon>
        <taxon>asterids</taxon>
        <taxon>lamiids</taxon>
        <taxon>Solanales</taxon>
        <taxon>Solanaceae</taxon>
        <taxon>Solanoideae</taxon>
        <taxon>Solaneae</taxon>
        <taxon>Solanum</taxon>
    </lineage>
</organism>
<dbReference type="InterPro" id="IPR029962">
    <property type="entry name" value="TBL"/>
</dbReference>
<dbReference type="EMBL" id="JAIVGD010000005">
    <property type="protein sequence ID" value="KAH0773609.1"/>
    <property type="molecule type" value="Genomic_DNA"/>
</dbReference>
<evidence type="ECO:0000313" key="3">
    <source>
        <dbReference type="EMBL" id="KAH0773609.1"/>
    </source>
</evidence>
<dbReference type="PANTHER" id="PTHR32285">
    <property type="entry name" value="PROTEIN TRICHOME BIREFRINGENCE-LIKE 9-RELATED"/>
    <property type="match status" value="1"/>
</dbReference>
<dbReference type="PANTHER" id="PTHR32285:SF30">
    <property type="entry name" value="PROTEIN TRICHOME BIREFRINGENCE-LIKE 42"/>
    <property type="match status" value="1"/>
</dbReference>
<name>A0ABQ7W0T6_SOLTU</name>
<evidence type="ECO:0000256" key="1">
    <source>
        <dbReference type="ARBA" id="ARBA00007727"/>
    </source>
</evidence>
<reference evidence="3 4" key="1">
    <citation type="journal article" date="2021" name="bioRxiv">
        <title>Chromosome-scale and haplotype-resolved genome assembly of a tetraploid potato cultivar.</title>
        <authorList>
            <person name="Sun H."/>
            <person name="Jiao W.-B."/>
            <person name="Krause K."/>
            <person name="Campoy J.A."/>
            <person name="Goel M."/>
            <person name="Folz-Donahue K."/>
            <person name="Kukat C."/>
            <person name="Huettel B."/>
            <person name="Schneeberger K."/>
        </authorList>
    </citation>
    <scope>NUCLEOTIDE SEQUENCE [LARGE SCALE GENOMIC DNA]</scope>
    <source>
        <strain evidence="3">SolTubOtavaFocal</strain>
        <tissue evidence="3">Leaves</tissue>
    </source>
</reference>
<dbReference type="Proteomes" id="UP000826656">
    <property type="component" value="Unassembled WGS sequence"/>
</dbReference>
<protein>
    <recommendedName>
        <fullName evidence="2">Trichome birefringence-like C-terminal domain-containing protein</fullName>
    </recommendedName>
</protein>
<gene>
    <name evidence="3" type="ORF">KY290_010746</name>
</gene>
<evidence type="ECO:0000259" key="2">
    <source>
        <dbReference type="Pfam" id="PF13839"/>
    </source>
</evidence>
<feature type="domain" description="Trichome birefringence-like C-terminal" evidence="2">
    <location>
        <begin position="9"/>
        <end position="100"/>
    </location>
</feature>
<dbReference type="Pfam" id="PF13839">
    <property type="entry name" value="PC-Esterase"/>
    <property type="match status" value="1"/>
</dbReference>
<keyword evidence="4" id="KW-1185">Reference proteome</keyword>
<comment type="similarity">
    <text evidence="1">Belongs to the PC-esterase family. TBL subfamily.</text>
</comment>
<evidence type="ECO:0000313" key="4">
    <source>
        <dbReference type="Proteomes" id="UP000826656"/>
    </source>
</evidence>
<comment type="caution">
    <text evidence="3">The sequence shown here is derived from an EMBL/GenBank/DDBJ whole genome shotgun (WGS) entry which is preliminary data.</text>
</comment>
<dbReference type="InterPro" id="IPR026057">
    <property type="entry name" value="TBL_C"/>
</dbReference>
<sequence>MTLRLDEFGKDWDKPMVKDYSGQTNPIEGSTYPAETYAGEAVVKNVLSNMTMHVNLLDITLLTQLRKDGHPLRIVNGASMDCNHRCVAGVRDSWNELLYTILFQK</sequence>